<sequence length="467" mass="52363">MWFVFVICILFCERVHGGDYIAPKNKETWSYVEVRPGAHMFWWLYYTNANASYTQRPLIIWLQGGPGASSTGYGNFMEIGPIDVGSNPRKVNWVNEANVLFVDNPVGTGFSYVQNKSLYARNNSMIADDLVTLFSSFLKKVPEFQKVSTYIFGESYGGKMAVGFAKALNKAAVAGKVKCNLQGVALGDSWISPVESMLSWPPFLYATSFLDEEGYQKVQKLADATADEVKKGNGKAATELWMKTESLVENLTHGVDWYNILHLDADVQSLNAVTVEKKPRRGILSYDRHVGLLQGGNLKDLMNGVIRRKLRIIPENVTWGGQSDEVFAALEADFMEPVTDDGKESFSMSFLPSGFSWFSRQCFLAFSVEFLLNRTNLSVIVYNGQLDLIVATQGTENWVMKLLWPGVKGWRSTERVAIPLPHIKTAAFYKQYKNLCFYWILQAGHMVPADAPEAMLEAMKHATNIHG</sequence>
<dbReference type="PANTHER" id="PTHR11802:SF3">
    <property type="entry name" value="RETINOID-INDUCIBLE SERINE CARBOXYPEPTIDASE"/>
    <property type="match status" value="1"/>
</dbReference>
<gene>
    <name evidence="11" type="ORF">DSTB1V02_LOCUS7158</name>
</gene>
<keyword evidence="12" id="KW-1185">Reference proteome</keyword>
<evidence type="ECO:0000256" key="5">
    <source>
        <dbReference type="ARBA" id="ARBA00022670"/>
    </source>
</evidence>
<protein>
    <recommendedName>
        <fullName evidence="10">Carboxypeptidase</fullName>
        <ecNumber evidence="10">3.4.16.-</ecNumber>
    </recommendedName>
</protein>
<dbReference type="FunFam" id="3.40.50.1820:FF:000075">
    <property type="entry name" value="Carboxypeptidase"/>
    <property type="match status" value="1"/>
</dbReference>
<dbReference type="GO" id="GO:0005576">
    <property type="term" value="C:extracellular region"/>
    <property type="evidence" value="ECO:0007669"/>
    <property type="project" value="UniProtKB-SubCell"/>
</dbReference>
<dbReference type="InterPro" id="IPR001563">
    <property type="entry name" value="Peptidase_S10"/>
</dbReference>
<dbReference type="EC" id="3.4.16.-" evidence="10"/>
<dbReference type="AlphaFoldDB" id="A0A7R8XB64"/>
<dbReference type="EMBL" id="CAJPEV010001420">
    <property type="protein sequence ID" value="CAG0892540.1"/>
    <property type="molecule type" value="Genomic_DNA"/>
</dbReference>
<comment type="similarity">
    <text evidence="2 10">Belongs to the peptidase S10 family.</text>
</comment>
<evidence type="ECO:0000256" key="1">
    <source>
        <dbReference type="ARBA" id="ARBA00004613"/>
    </source>
</evidence>
<accession>A0A7R8XB64</accession>
<feature type="signal peptide" evidence="10">
    <location>
        <begin position="1"/>
        <end position="17"/>
    </location>
</feature>
<dbReference type="Proteomes" id="UP000677054">
    <property type="component" value="Unassembled WGS sequence"/>
</dbReference>
<evidence type="ECO:0000256" key="9">
    <source>
        <dbReference type="ARBA" id="ARBA00055847"/>
    </source>
</evidence>
<dbReference type="PRINTS" id="PR00724">
    <property type="entry name" value="CRBOXYPTASEC"/>
</dbReference>
<dbReference type="Gene3D" id="3.40.50.1820">
    <property type="entry name" value="alpha/beta hydrolase"/>
    <property type="match status" value="1"/>
</dbReference>
<keyword evidence="6 10" id="KW-0732">Signal</keyword>
<dbReference type="InterPro" id="IPR029058">
    <property type="entry name" value="AB_hydrolase_fold"/>
</dbReference>
<proteinExistence type="inferred from homology"/>
<keyword evidence="4 10" id="KW-0121">Carboxypeptidase</keyword>
<evidence type="ECO:0000256" key="10">
    <source>
        <dbReference type="RuleBase" id="RU361156"/>
    </source>
</evidence>
<dbReference type="GO" id="GO:0004185">
    <property type="term" value="F:serine-type carboxypeptidase activity"/>
    <property type="evidence" value="ECO:0007669"/>
    <property type="project" value="UniProtKB-UniRule"/>
</dbReference>
<keyword evidence="3" id="KW-0964">Secreted</keyword>
<evidence type="ECO:0000256" key="6">
    <source>
        <dbReference type="ARBA" id="ARBA00022729"/>
    </source>
</evidence>
<evidence type="ECO:0000256" key="2">
    <source>
        <dbReference type="ARBA" id="ARBA00009431"/>
    </source>
</evidence>
<keyword evidence="5 10" id="KW-0645">Protease</keyword>
<evidence type="ECO:0000313" key="12">
    <source>
        <dbReference type="Proteomes" id="UP000677054"/>
    </source>
</evidence>
<organism evidence="11">
    <name type="scientific">Darwinula stevensoni</name>
    <dbReference type="NCBI Taxonomy" id="69355"/>
    <lineage>
        <taxon>Eukaryota</taxon>
        <taxon>Metazoa</taxon>
        <taxon>Ecdysozoa</taxon>
        <taxon>Arthropoda</taxon>
        <taxon>Crustacea</taxon>
        <taxon>Oligostraca</taxon>
        <taxon>Ostracoda</taxon>
        <taxon>Podocopa</taxon>
        <taxon>Podocopida</taxon>
        <taxon>Darwinulocopina</taxon>
        <taxon>Darwinuloidea</taxon>
        <taxon>Darwinulidae</taxon>
        <taxon>Darwinula</taxon>
    </lineage>
</organism>
<dbReference type="PROSITE" id="PS00131">
    <property type="entry name" value="CARBOXYPEPT_SER_SER"/>
    <property type="match status" value="1"/>
</dbReference>
<evidence type="ECO:0000256" key="4">
    <source>
        <dbReference type="ARBA" id="ARBA00022645"/>
    </source>
</evidence>
<reference evidence="11" key="1">
    <citation type="submission" date="2020-11" db="EMBL/GenBank/DDBJ databases">
        <authorList>
            <person name="Tran Van P."/>
        </authorList>
    </citation>
    <scope>NUCLEOTIDE SEQUENCE</scope>
</reference>
<comment type="subcellular location">
    <subcellularLocation>
        <location evidence="1">Secreted</location>
    </subcellularLocation>
</comment>
<dbReference type="Pfam" id="PF00450">
    <property type="entry name" value="Peptidase_S10"/>
    <property type="match status" value="2"/>
</dbReference>
<comment type="function">
    <text evidence="9">May be involved in vascular wall and kidney homeostasis.</text>
</comment>
<dbReference type="InterPro" id="IPR018202">
    <property type="entry name" value="Ser_caboxypep_ser_AS"/>
</dbReference>
<evidence type="ECO:0000256" key="8">
    <source>
        <dbReference type="ARBA" id="ARBA00023180"/>
    </source>
</evidence>
<evidence type="ECO:0000256" key="7">
    <source>
        <dbReference type="ARBA" id="ARBA00022801"/>
    </source>
</evidence>
<name>A0A7R8XB64_9CRUS</name>
<dbReference type="GO" id="GO:0006508">
    <property type="term" value="P:proteolysis"/>
    <property type="evidence" value="ECO:0007669"/>
    <property type="project" value="UniProtKB-KW"/>
</dbReference>
<keyword evidence="8" id="KW-0325">Glycoprotein</keyword>
<evidence type="ECO:0000313" key="11">
    <source>
        <dbReference type="EMBL" id="CAD7247324.1"/>
    </source>
</evidence>
<feature type="chain" id="PRO_5036513647" description="Carboxypeptidase" evidence="10">
    <location>
        <begin position="18"/>
        <end position="467"/>
    </location>
</feature>
<keyword evidence="7 10" id="KW-0378">Hydrolase</keyword>
<dbReference type="OrthoDB" id="443318at2759"/>
<evidence type="ECO:0000256" key="3">
    <source>
        <dbReference type="ARBA" id="ARBA00022525"/>
    </source>
</evidence>
<dbReference type="EMBL" id="LR900937">
    <property type="protein sequence ID" value="CAD7247324.1"/>
    <property type="molecule type" value="Genomic_DNA"/>
</dbReference>
<dbReference type="SUPFAM" id="SSF53474">
    <property type="entry name" value="alpha/beta-Hydrolases"/>
    <property type="match status" value="1"/>
</dbReference>
<dbReference type="PANTHER" id="PTHR11802">
    <property type="entry name" value="SERINE PROTEASE FAMILY S10 SERINE CARBOXYPEPTIDASE"/>
    <property type="match status" value="1"/>
</dbReference>